<feature type="region of interest" description="Disordered" evidence="4">
    <location>
        <begin position="335"/>
        <end position="357"/>
    </location>
</feature>
<dbReference type="Pfam" id="PF12625">
    <property type="entry name" value="Arabinose_bd"/>
    <property type="match status" value="1"/>
</dbReference>
<dbReference type="SMART" id="SM00342">
    <property type="entry name" value="HTH_ARAC"/>
    <property type="match status" value="1"/>
</dbReference>
<organism evidence="6 7">
    <name type="scientific">Cupriavidus yeoncheonensis</name>
    <dbReference type="NCBI Taxonomy" id="1462994"/>
    <lineage>
        <taxon>Bacteria</taxon>
        <taxon>Pseudomonadati</taxon>
        <taxon>Pseudomonadota</taxon>
        <taxon>Betaproteobacteria</taxon>
        <taxon>Burkholderiales</taxon>
        <taxon>Burkholderiaceae</taxon>
        <taxon>Cupriavidus</taxon>
    </lineage>
</organism>
<feature type="compositionally biased region" description="Basic and acidic residues" evidence="4">
    <location>
        <begin position="347"/>
        <end position="357"/>
    </location>
</feature>
<dbReference type="Pfam" id="PF12833">
    <property type="entry name" value="HTH_18"/>
    <property type="match status" value="1"/>
</dbReference>
<dbReference type="GO" id="GO:0005829">
    <property type="term" value="C:cytosol"/>
    <property type="evidence" value="ECO:0007669"/>
    <property type="project" value="TreeGrafter"/>
</dbReference>
<evidence type="ECO:0000256" key="1">
    <source>
        <dbReference type="ARBA" id="ARBA00023015"/>
    </source>
</evidence>
<evidence type="ECO:0000256" key="3">
    <source>
        <dbReference type="ARBA" id="ARBA00023163"/>
    </source>
</evidence>
<protein>
    <submittedName>
        <fullName evidence="6">HTH-type transcriptional regulator VirS</fullName>
    </submittedName>
</protein>
<dbReference type="PANTHER" id="PTHR47894:SF4">
    <property type="entry name" value="HTH-TYPE TRANSCRIPTIONAL REGULATOR GADX"/>
    <property type="match status" value="1"/>
</dbReference>
<evidence type="ECO:0000313" key="7">
    <source>
        <dbReference type="Proteomes" id="UP000672934"/>
    </source>
</evidence>
<evidence type="ECO:0000256" key="2">
    <source>
        <dbReference type="ARBA" id="ARBA00023125"/>
    </source>
</evidence>
<keyword evidence="3" id="KW-0804">Transcription</keyword>
<dbReference type="InterPro" id="IPR032687">
    <property type="entry name" value="AraC-type_N"/>
</dbReference>
<name>A0A916N372_9BURK</name>
<evidence type="ECO:0000313" key="6">
    <source>
        <dbReference type="EMBL" id="CAG2134566.1"/>
    </source>
</evidence>
<comment type="caution">
    <text evidence="6">The sequence shown here is derived from an EMBL/GenBank/DDBJ whole genome shotgun (WGS) entry which is preliminary data.</text>
</comment>
<keyword evidence="2" id="KW-0238">DNA-binding</keyword>
<dbReference type="AlphaFoldDB" id="A0A916N372"/>
<evidence type="ECO:0000256" key="4">
    <source>
        <dbReference type="SAM" id="MobiDB-lite"/>
    </source>
</evidence>
<dbReference type="SUPFAM" id="SSF46689">
    <property type="entry name" value="Homeodomain-like"/>
    <property type="match status" value="1"/>
</dbReference>
<dbReference type="InterPro" id="IPR009057">
    <property type="entry name" value="Homeodomain-like_sf"/>
</dbReference>
<reference evidence="6" key="1">
    <citation type="submission" date="2021-03" db="EMBL/GenBank/DDBJ databases">
        <authorList>
            <person name="Peeters C."/>
        </authorList>
    </citation>
    <scope>NUCLEOTIDE SEQUENCE</scope>
    <source>
        <strain evidence="6">LMG 31506</strain>
    </source>
</reference>
<dbReference type="InterPro" id="IPR018060">
    <property type="entry name" value="HTH_AraC"/>
</dbReference>
<proteinExistence type="predicted"/>
<keyword evidence="1" id="KW-0805">Transcription regulation</keyword>
<dbReference type="PANTHER" id="PTHR47894">
    <property type="entry name" value="HTH-TYPE TRANSCRIPTIONAL REGULATOR GADX"/>
    <property type="match status" value="1"/>
</dbReference>
<evidence type="ECO:0000259" key="5">
    <source>
        <dbReference type="PROSITE" id="PS01124"/>
    </source>
</evidence>
<dbReference type="GO" id="GO:0003700">
    <property type="term" value="F:DNA-binding transcription factor activity"/>
    <property type="evidence" value="ECO:0007669"/>
    <property type="project" value="InterPro"/>
</dbReference>
<feature type="domain" description="HTH araC/xylS-type" evidence="5">
    <location>
        <begin position="243"/>
        <end position="341"/>
    </location>
</feature>
<dbReference type="GO" id="GO:0000976">
    <property type="term" value="F:transcription cis-regulatory region binding"/>
    <property type="evidence" value="ECO:0007669"/>
    <property type="project" value="TreeGrafter"/>
</dbReference>
<dbReference type="EMBL" id="CAJPUY010000004">
    <property type="protein sequence ID" value="CAG2134566.1"/>
    <property type="molecule type" value="Genomic_DNA"/>
</dbReference>
<accession>A0A916N372</accession>
<dbReference type="Proteomes" id="UP000672934">
    <property type="component" value="Unassembled WGS sequence"/>
</dbReference>
<dbReference type="Gene3D" id="1.10.10.60">
    <property type="entry name" value="Homeodomain-like"/>
    <property type="match status" value="1"/>
</dbReference>
<sequence>MGCQFSASLQMSLLVRAAALTNYSEVARAAGLNPVRMLFDAGISPSVLHEPDLMIPVERFGRLLHASATMSGNESFGLCMAESRLLSNLGAVGMLIRDQATLRDSLGMLMRYQPMLNGSQSLAVEECGELVIIREALIAGNAHQPTRQRVELALGVMVRLIRQLIKPDWQPQRVCFEHSAPRDLSAHQRFFGPYVQFDCDFNGIICAKADLDARNPWADPAMARYAQRLVDESPVAQQATMLEDVRRTIPLLLPSGRCSVEQVAEHLGVVCRTVQRRLAEQGQSFSSIVNDIRTELATRHVMESDRPLTEVATLLGFSAPSGFSRWYHTQFGCSPKESRAASGTVRRQTEPSPDNRA</sequence>
<keyword evidence="7" id="KW-1185">Reference proteome</keyword>
<dbReference type="PROSITE" id="PS01124">
    <property type="entry name" value="HTH_ARAC_FAMILY_2"/>
    <property type="match status" value="1"/>
</dbReference>
<gene>
    <name evidence="6" type="primary">virS_4</name>
    <name evidence="6" type="ORF">LMG31506_01406</name>
</gene>